<dbReference type="GeneID" id="111252391"/>
<dbReference type="InterPro" id="IPR036179">
    <property type="entry name" value="Ig-like_dom_sf"/>
</dbReference>
<dbReference type="Proteomes" id="UP000594260">
    <property type="component" value="Unplaced"/>
</dbReference>
<feature type="domain" description="Ig-like" evidence="7">
    <location>
        <begin position="273"/>
        <end position="367"/>
    </location>
</feature>
<dbReference type="AlphaFoldDB" id="A0A7M7KF94"/>
<dbReference type="SMART" id="SM00409">
    <property type="entry name" value="IG"/>
    <property type="match status" value="4"/>
</dbReference>
<dbReference type="PROSITE" id="PS50835">
    <property type="entry name" value="IG_LIKE"/>
    <property type="match status" value="5"/>
</dbReference>
<keyword evidence="6" id="KW-0732">Signal</keyword>
<keyword evidence="5" id="KW-0812">Transmembrane</keyword>
<protein>
    <recommendedName>
        <fullName evidence="7">Ig-like domain-containing protein</fullName>
    </recommendedName>
</protein>
<evidence type="ECO:0000256" key="1">
    <source>
        <dbReference type="ARBA" id="ARBA00004167"/>
    </source>
</evidence>
<dbReference type="InterPro" id="IPR013162">
    <property type="entry name" value="CD80_C2-set"/>
</dbReference>
<dbReference type="InterPro" id="IPR003599">
    <property type="entry name" value="Ig_sub"/>
</dbReference>
<evidence type="ECO:0000259" key="7">
    <source>
        <dbReference type="PROSITE" id="PS50835"/>
    </source>
</evidence>
<feature type="domain" description="Ig-like" evidence="7">
    <location>
        <begin position="469"/>
        <end position="561"/>
    </location>
</feature>
<feature type="signal peptide" evidence="6">
    <location>
        <begin position="1"/>
        <end position="21"/>
    </location>
</feature>
<keyword evidence="2 5" id="KW-0472">Membrane</keyword>
<dbReference type="PANTHER" id="PTHR23278">
    <property type="entry name" value="SIDESTEP PROTEIN"/>
    <property type="match status" value="1"/>
</dbReference>
<reference evidence="8" key="1">
    <citation type="submission" date="2021-01" db="UniProtKB">
        <authorList>
            <consortium name="EnsemblMetazoa"/>
        </authorList>
    </citation>
    <scope>IDENTIFICATION</scope>
</reference>
<dbReference type="InterPro" id="IPR007110">
    <property type="entry name" value="Ig-like_dom"/>
</dbReference>
<evidence type="ECO:0000256" key="2">
    <source>
        <dbReference type="ARBA" id="ARBA00023136"/>
    </source>
</evidence>
<feature type="chain" id="PRO_5029915475" description="Ig-like domain-containing protein" evidence="6">
    <location>
        <begin position="22"/>
        <end position="984"/>
    </location>
</feature>
<dbReference type="InterPro" id="IPR003598">
    <property type="entry name" value="Ig_sub2"/>
</dbReference>
<feature type="domain" description="Ig-like" evidence="7">
    <location>
        <begin position="170"/>
        <end position="266"/>
    </location>
</feature>
<proteinExistence type="predicted"/>
<dbReference type="InParanoid" id="A0A7M7KF94"/>
<dbReference type="OrthoDB" id="6430706at2759"/>
<dbReference type="Pfam" id="PF08205">
    <property type="entry name" value="C2-set_2"/>
    <property type="match status" value="1"/>
</dbReference>
<dbReference type="GO" id="GO:0016020">
    <property type="term" value="C:membrane"/>
    <property type="evidence" value="ECO:0007669"/>
    <property type="project" value="UniProtKB-SubCell"/>
</dbReference>
<dbReference type="FunCoup" id="A0A7M7KF94">
    <property type="interactions" value="2"/>
</dbReference>
<dbReference type="EnsemblMetazoa" id="XM_022810199">
    <property type="protein sequence ID" value="XP_022665934"/>
    <property type="gene ID" value="LOC111252391"/>
</dbReference>
<dbReference type="SUPFAM" id="SSF48726">
    <property type="entry name" value="Immunoglobulin"/>
    <property type="match status" value="5"/>
</dbReference>
<feature type="transmembrane region" description="Helical" evidence="5">
    <location>
        <begin position="685"/>
        <end position="707"/>
    </location>
</feature>
<name>A0A7M7KF94_VARDE</name>
<feature type="domain" description="Ig-like" evidence="7">
    <location>
        <begin position="372"/>
        <end position="464"/>
    </location>
</feature>
<feature type="region of interest" description="Disordered" evidence="4">
    <location>
        <begin position="715"/>
        <end position="768"/>
    </location>
</feature>
<keyword evidence="9" id="KW-1185">Reference proteome</keyword>
<evidence type="ECO:0000256" key="3">
    <source>
        <dbReference type="ARBA" id="ARBA00023157"/>
    </source>
</evidence>
<dbReference type="InterPro" id="IPR013783">
    <property type="entry name" value="Ig-like_fold"/>
</dbReference>
<feature type="domain" description="Ig-like" evidence="7">
    <location>
        <begin position="47"/>
        <end position="156"/>
    </location>
</feature>
<evidence type="ECO:0000313" key="8">
    <source>
        <dbReference type="EnsemblMetazoa" id="XP_022665934"/>
    </source>
</evidence>
<evidence type="ECO:0000256" key="5">
    <source>
        <dbReference type="SAM" id="Phobius"/>
    </source>
</evidence>
<dbReference type="Gene3D" id="2.60.40.10">
    <property type="entry name" value="Immunoglobulins"/>
    <property type="match status" value="5"/>
</dbReference>
<evidence type="ECO:0000256" key="4">
    <source>
        <dbReference type="SAM" id="MobiDB-lite"/>
    </source>
</evidence>
<dbReference type="SMART" id="SM00408">
    <property type="entry name" value="IGc2"/>
    <property type="match status" value="3"/>
</dbReference>
<dbReference type="CDD" id="cd00096">
    <property type="entry name" value="Ig"/>
    <property type="match status" value="3"/>
</dbReference>
<organism evidence="8 9">
    <name type="scientific">Varroa destructor</name>
    <name type="common">Honeybee mite</name>
    <dbReference type="NCBI Taxonomy" id="109461"/>
    <lineage>
        <taxon>Eukaryota</taxon>
        <taxon>Metazoa</taxon>
        <taxon>Ecdysozoa</taxon>
        <taxon>Arthropoda</taxon>
        <taxon>Chelicerata</taxon>
        <taxon>Arachnida</taxon>
        <taxon>Acari</taxon>
        <taxon>Parasitiformes</taxon>
        <taxon>Mesostigmata</taxon>
        <taxon>Gamasina</taxon>
        <taxon>Dermanyssoidea</taxon>
        <taxon>Varroidae</taxon>
        <taxon>Varroa</taxon>
    </lineage>
</organism>
<dbReference type="OMA" id="EHDIHEG"/>
<feature type="compositionally biased region" description="Basic and acidic residues" evidence="4">
    <location>
        <begin position="716"/>
        <end position="732"/>
    </location>
</feature>
<accession>A0A7M7KF94</accession>
<sequence>MMTTKIAYFILWLWLTGTMSSAPVVAKVNHRSHRHAIIQPPADKLKPFASIVYWAVVRGKVALPCNIEPPAAGDEVVLVLWYKDDSPAPVFTLDARRGDLERARHIDRTAQSDQLASRAYFNMANKPAFLQLDPVQEEDAGEFRCRVDFKRSRSINTVISLRVVVPPGEPVILDGTGKRLQGPIGPFNEGDPLKLTCQAEYGKPRPAVTWWKDFRMIDDSYTFVQSENVVKNVLEIEALTRSDALTGFTCKAANNNVTVAVSTSVIIDLNLKPQEVTIQPAERPISANKPFELTCTSTGSRPPAMLSWWRGDQQVRAGVVERSSGSADAQSVLTFTPTIDDHGRIIACRAENKVIPGSALEQAWKLDIHHPPRVSVSLGASIVEDEIEEGKDVVLDCKVIANPYSSQVGWIFQGRELLANQSAGIVISSQSLVMQRVSVRQQGTYSCYAKNKEGKGVSNEYVLNIKFAPMCAATQRFTYGISRQEPVAVNCFVDSDPAEVSFRWAFNSSEGVVKDISEGFSNTSGGRSTLLYKPLLDDDFGSLLCWAQNSVGAQREPCVFSLITAGPPDAVHNCSQINTTEDGMTIECAPGPWDGGLSNPLFTAEVYETVEGSSSTKLPPVVNISTLGVPVFVIRSVANGQSFRVVIYASNAKGSSPPFVLMAQTPRPAERYTADVSALMAFRPVVGIALGVAAALLIATGILVTVYRCRLPQQHGNDKHNLSHGSLADKDSTGGYGETDIPLGSPEKPLTLVNGGPASSRMEDELEKASPDVIPMSGPLAPGASLAVTLGAARSSQSQSRQGGNNCYFVDLESSSAVPVDSPYQHLNVIGGLSDGIKVPDPICRSTPPLGPARPSSVKSLERVVSGASVMPLALAAAGEPGFSELVLATNVMLPSCGDMSTLIRQRPGATGSGGTLRRANNGIGGVPTEYARIDFHRSLRPAPGGHLLAAEDHSAYPIVGDIEPSLALETAVTTASSGIESTV</sequence>
<keyword evidence="5" id="KW-1133">Transmembrane helix</keyword>
<dbReference type="InterPro" id="IPR036116">
    <property type="entry name" value="FN3_sf"/>
</dbReference>
<dbReference type="PANTHER" id="PTHR23278:SF19">
    <property type="entry name" value="OBSCURIN"/>
    <property type="match status" value="1"/>
</dbReference>
<dbReference type="Pfam" id="PF13927">
    <property type="entry name" value="Ig_3"/>
    <property type="match status" value="2"/>
</dbReference>
<comment type="subcellular location">
    <subcellularLocation>
        <location evidence="1">Membrane</location>
        <topology evidence="1">Single-pass membrane protein</topology>
    </subcellularLocation>
</comment>
<dbReference type="SUPFAM" id="SSF49265">
    <property type="entry name" value="Fibronectin type III"/>
    <property type="match status" value="1"/>
</dbReference>
<evidence type="ECO:0000256" key="6">
    <source>
        <dbReference type="SAM" id="SignalP"/>
    </source>
</evidence>
<keyword evidence="3" id="KW-1015">Disulfide bond</keyword>
<evidence type="ECO:0000313" key="9">
    <source>
        <dbReference type="Proteomes" id="UP000594260"/>
    </source>
</evidence>
<dbReference type="RefSeq" id="XP_022665934.1">
    <property type="nucleotide sequence ID" value="XM_022810199.1"/>
</dbReference>
<dbReference type="KEGG" id="vde:111252391"/>